<dbReference type="InterPro" id="IPR023753">
    <property type="entry name" value="FAD/NAD-binding_dom"/>
</dbReference>
<dbReference type="InterPro" id="IPR016156">
    <property type="entry name" value="FAD/NAD-linked_Rdtase_dimer_sf"/>
</dbReference>
<dbReference type="EMBL" id="CP047020">
    <property type="protein sequence ID" value="QHA03229.1"/>
    <property type="molecule type" value="Genomic_DNA"/>
</dbReference>
<name>A0A6I6MY91_9ACTN</name>
<dbReference type="SUPFAM" id="SSF55424">
    <property type="entry name" value="FAD/NAD-linked reductases, dimerisation (C-terminal) domain"/>
    <property type="match status" value="1"/>
</dbReference>
<dbReference type="Gene3D" id="3.50.50.60">
    <property type="entry name" value="FAD/NAD(P)-binding domain"/>
    <property type="match status" value="2"/>
</dbReference>
<organism evidence="7 8">
    <name type="scientific">Streptomyces broussonetiae</name>
    <dbReference type="NCBI Taxonomy" id="2686304"/>
    <lineage>
        <taxon>Bacteria</taxon>
        <taxon>Bacillati</taxon>
        <taxon>Actinomycetota</taxon>
        <taxon>Actinomycetes</taxon>
        <taxon>Kitasatosporales</taxon>
        <taxon>Streptomycetaceae</taxon>
        <taxon>Streptomyces</taxon>
    </lineage>
</organism>
<protein>
    <submittedName>
        <fullName evidence="7">FAD-dependent oxidoreductase</fullName>
    </submittedName>
</protein>
<dbReference type="InterPro" id="IPR028202">
    <property type="entry name" value="Reductase_C"/>
</dbReference>
<keyword evidence="8" id="KW-1185">Reference proteome</keyword>
<evidence type="ECO:0000313" key="8">
    <source>
        <dbReference type="Proteomes" id="UP000436138"/>
    </source>
</evidence>
<evidence type="ECO:0000259" key="5">
    <source>
        <dbReference type="Pfam" id="PF07992"/>
    </source>
</evidence>
<keyword evidence="3" id="KW-0274">FAD</keyword>
<evidence type="ECO:0000259" key="6">
    <source>
        <dbReference type="Pfam" id="PF14759"/>
    </source>
</evidence>
<evidence type="ECO:0000256" key="1">
    <source>
        <dbReference type="ARBA" id="ARBA00001974"/>
    </source>
</evidence>
<dbReference type="GO" id="GO:0016651">
    <property type="term" value="F:oxidoreductase activity, acting on NAD(P)H"/>
    <property type="evidence" value="ECO:0007669"/>
    <property type="project" value="TreeGrafter"/>
</dbReference>
<dbReference type="InterPro" id="IPR036188">
    <property type="entry name" value="FAD/NAD-bd_sf"/>
</dbReference>
<dbReference type="PANTHER" id="PTHR43557">
    <property type="entry name" value="APOPTOSIS-INDUCING FACTOR 1"/>
    <property type="match status" value="1"/>
</dbReference>
<accession>A0A6I6MY91</accession>
<evidence type="ECO:0000256" key="4">
    <source>
        <dbReference type="ARBA" id="ARBA00023002"/>
    </source>
</evidence>
<dbReference type="Pfam" id="PF14759">
    <property type="entry name" value="Reductase_C"/>
    <property type="match status" value="1"/>
</dbReference>
<feature type="domain" description="Reductase C-terminal" evidence="6">
    <location>
        <begin position="318"/>
        <end position="387"/>
    </location>
</feature>
<dbReference type="PRINTS" id="PR00368">
    <property type="entry name" value="FADPNR"/>
</dbReference>
<keyword evidence="2" id="KW-0285">Flavoprotein</keyword>
<sequence length="392" mass="42023">MDRIVVVGGSVAAVNAVDGLRHAGHEGNIMLVSAEDLLPYDRPPLSKEALRDGYEHHSLLIKEPGWYDDNAVEVCLGAAAVGLDAADKMLFLEGGREVPYDGLVVATGCRTRPLEMLDGVPDVHEVRSLADSLTLHEQLRPGRHLVVIGAGFIGLEVAATARQMGLDVSVVEIAPVPLTRVLGSELGHWFQDHHVGHGVNLHCGTGIDRVEVTSGGNRVHLADGTVLAADLIVAGVGVQPETDWLEGSGIELANGVVCDEALRTTAPDVVAAGDLVRWPNRLFGEMMRVEQWLNAVEQGTHAARTLLGENEPFAPVPYFWSDQFEAKVKFVGHVDGRDQVKITQADDKSLVALFGRADRLRGALCINAPRQLALSKRDILNGVSWADATAGT</sequence>
<dbReference type="GO" id="GO:0005737">
    <property type="term" value="C:cytoplasm"/>
    <property type="evidence" value="ECO:0007669"/>
    <property type="project" value="TreeGrafter"/>
</dbReference>
<dbReference type="InterPro" id="IPR050446">
    <property type="entry name" value="FAD-oxidoreductase/Apoptosis"/>
</dbReference>
<dbReference type="Gene3D" id="3.30.390.30">
    <property type="match status" value="1"/>
</dbReference>
<feature type="domain" description="FAD/NAD(P)-binding" evidence="5">
    <location>
        <begin position="3"/>
        <end position="299"/>
    </location>
</feature>
<dbReference type="PANTHER" id="PTHR43557:SF2">
    <property type="entry name" value="RIESKE DOMAIN-CONTAINING PROTEIN-RELATED"/>
    <property type="match status" value="1"/>
</dbReference>
<reference evidence="7 8" key="1">
    <citation type="submission" date="2019-12" db="EMBL/GenBank/DDBJ databases">
        <title>Streptomyces sp. strain T44 isolated from rhizosphere soil of Broussonetia papyrifera.</title>
        <authorList>
            <person name="Mo P."/>
        </authorList>
    </citation>
    <scope>NUCLEOTIDE SEQUENCE [LARGE SCALE GENOMIC DNA]</scope>
    <source>
        <strain evidence="7 8">T44</strain>
    </source>
</reference>
<gene>
    <name evidence="7" type="ORF">GQF42_08105</name>
</gene>
<keyword evidence="4" id="KW-0560">Oxidoreductase</keyword>
<evidence type="ECO:0000256" key="3">
    <source>
        <dbReference type="ARBA" id="ARBA00022827"/>
    </source>
</evidence>
<evidence type="ECO:0000313" key="7">
    <source>
        <dbReference type="EMBL" id="QHA03229.1"/>
    </source>
</evidence>
<comment type="cofactor">
    <cofactor evidence="1">
        <name>FAD</name>
        <dbReference type="ChEBI" id="CHEBI:57692"/>
    </cofactor>
</comment>
<dbReference type="Pfam" id="PF07992">
    <property type="entry name" value="Pyr_redox_2"/>
    <property type="match status" value="1"/>
</dbReference>
<dbReference type="AlphaFoldDB" id="A0A6I6MY91"/>
<proteinExistence type="predicted"/>
<dbReference type="SUPFAM" id="SSF51905">
    <property type="entry name" value="FAD/NAD(P)-binding domain"/>
    <property type="match status" value="1"/>
</dbReference>
<dbReference type="RefSeq" id="WP_158918967.1">
    <property type="nucleotide sequence ID" value="NZ_CP047020.1"/>
</dbReference>
<dbReference type="KEGG" id="sbro:GQF42_08105"/>
<dbReference type="Proteomes" id="UP000436138">
    <property type="component" value="Chromosome"/>
</dbReference>
<evidence type="ECO:0000256" key="2">
    <source>
        <dbReference type="ARBA" id="ARBA00022630"/>
    </source>
</evidence>
<dbReference type="PRINTS" id="PR00411">
    <property type="entry name" value="PNDRDTASEI"/>
</dbReference>